<keyword evidence="3" id="KW-1185">Reference proteome</keyword>
<dbReference type="EMBL" id="MU629460">
    <property type="protein sequence ID" value="KAJ1256902.1"/>
    <property type="molecule type" value="Genomic_DNA"/>
</dbReference>
<evidence type="ECO:0000313" key="2">
    <source>
        <dbReference type="EMBL" id="KAJ1256902.1"/>
    </source>
</evidence>
<dbReference type="Pfam" id="PF03694">
    <property type="entry name" value="Erg28"/>
    <property type="match status" value="1"/>
</dbReference>
<keyword evidence="1" id="KW-0472">Membrane</keyword>
<dbReference type="InterPro" id="IPR005352">
    <property type="entry name" value="Erg28"/>
</dbReference>
<evidence type="ECO:0000313" key="3">
    <source>
        <dbReference type="Proteomes" id="UP001164776"/>
    </source>
</evidence>
<sequence length="137" mass="15073">MPALGWWLIAVGTFRSTFTWSCFFGSASLCSATFSGTHTTDVHGRTVGVWTLLSCTLCFLCAFNLDSKPLYVATFLSFVYGIAYLAVEWLIYHTIIFPSSVPFIFFAGTSMAWMLLQWNSHGGGHAPPLPRGGTKQT</sequence>
<dbReference type="Proteomes" id="UP001164776">
    <property type="component" value="Unassembled WGS sequence"/>
</dbReference>
<dbReference type="AlphaFoldDB" id="A0A9W8CGJ1"/>
<accession>A0A9W8CGJ1</accession>
<protein>
    <recommendedName>
        <fullName evidence="4">Ergosterol biosynthetic protein 28</fullName>
    </recommendedName>
</protein>
<dbReference type="GO" id="GO:0030674">
    <property type="term" value="F:protein-macromolecule adaptor activity"/>
    <property type="evidence" value="ECO:0007669"/>
    <property type="project" value="TreeGrafter"/>
</dbReference>
<proteinExistence type="predicted"/>
<dbReference type="PANTHER" id="PTHR15451:SF20">
    <property type="entry name" value="ERGOSTEROL BIOSYNTHETIC PROTEIN 28"/>
    <property type="match status" value="1"/>
</dbReference>
<reference evidence="2 3" key="1">
    <citation type="submission" date="2022-10" db="EMBL/GenBank/DDBJ databases">
        <title>WGS assembly of Paspalum vaginatum 540-79.</title>
        <authorList>
            <person name="Sun G."/>
            <person name="Wase N."/>
            <person name="Shu S."/>
            <person name="Jenkins J."/>
            <person name="Zhou B."/>
            <person name="Torres-Rodriguez J."/>
            <person name="Chen C."/>
            <person name="Sandor L."/>
            <person name="Plott C."/>
            <person name="Yoshinga Y."/>
            <person name="Daum C."/>
            <person name="Qi P."/>
            <person name="Barry K."/>
            <person name="Lipzen A."/>
            <person name="Berry L."/>
            <person name="Pedersen C."/>
            <person name="Gottilla T."/>
            <person name="Foltz A."/>
            <person name="Yu H."/>
            <person name="O'Malley R."/>
            <person name="Zhang C."/>
            <person name="Devos K."/>
            <person name="Sigmon B."/>
            <person name="Yu B."/>
            <person name="Obata T."/>
            <person name="Schmutz J."/>
            <person name="Schnable J."/>
        </authorList>
    </citation>
    <scope>NUCLEOTIDE SEQUENCE [LARGE SCALE GENOMIC DNA]</scope>
    <source>
        <strain evidence="3">cv. 540-79</strain>
    </source>
</reference>
<feature type="transmembrane region" description="Helical" evidence="1">
    <location>
        <begin position="42"/>
        <end position="63"/>
    </location>
</feature>
<dbReference type="GO" id="GO:0016020">
    <property type="term" value="C:membrane"/>
    <property type="evidence" value="ECO:0007669"/>
    <property type="project" value="InterPro"/>
</dbReference>
<dbReference type="OrthoDB" id="626714at2759"/>
<organism evidence="2 3">
    <name type="scientific">Paspalum vaginatum</name>
    <name type="common">seashore paspalum</name>
    <dbReference type="NCBI Taxonomy" id="158149"/>
    <lineage>
        <taxon>Eukaryota</taxon>
        <taxon>Viridiplantae</taxon>
        <taxon>Streptophyta</taxon>
        <taxon>Embryophyta</taxon>
        <taxon>Tracheophyta</taxon>
        <taxon>Spermatophyta</taxon>
        <taxon>Magnoliopsida</taxon>
        <taxon>Liliopsida</taxon>
        <taxon>Poales</taxon>
        <taxon>Poaceae</taxon>
        <taxon>PACMAD clade</taxon>
        <taxon>Panicoideae</taxon>
        <taxon>Andropogonodae</taxon>
        <taxon>Paspaleae</taxon>
        <taxon>Paspalinae</taxon>
        <taxon>Paspalum</taxon>
    </lineage>
</organism>
<comment type="caution">
    <text evidence="2">The sequence shown here is derived from an EMBL/GenBank/DDBJ whole genome shotgun (WGS) entry which is preliminary data.</text>
</comment>
<name>A0A9W8CGJ1_9POAL</name>
<keyword evidence="1" id="KW-1133">Transmembrane helix</keyword>
<feature type="transmembrane region" description="Helical" evidence="1">
    <location>
        <begin position="97"/>
        <end position="116"/>
    </location>
</feature>
<feature type="transmembrane region" description="Helical" evidence="1">
    <location>
        <begin position="70"/>
        <end position="91"/>
    </location>
</feature>
<evidence type="ECO:0000256" key="1">
    <source>
        <dbReference type="SAM" id="Phobius"/>
    </source>
</evidence>
<dbReference type="PANTHER" id="PTHR15451">
    <property type="entry name" value="ERGOSTEROL BIOSYNTHETIC PROTEIN 28-RELATED"/>
    <property type="match status" value="1"/>
</dbReference>
<dbReference type="GO" id="GO:0005783">
    <property type="term" value="C:endoplasmic reticulum"/>
    <property type="evidence" value="ECO:0007669"/>
    <property type="project" value="TreeGrafter"/>
</dbReference>
<keyword evidence="1" id="KW-0812">Transmembrane</keyword>
<gene>
    <name evidence="2" type="ORF">BS78_K276800</name>
</gene>
<evidence type="ECO:0008006" key="4">
    <source>
        <dbReference type="Google" id="ProtNLM"/>
    </source>
</evidence>